<reference evidence="3 4" key="1">
    <citation type="journal article" date="2014" name="BMC Genomics">
        <title>Comparison of environmental and isolate Sulfobacillus genomes reveals diverse carbon, sulfur, nitrogen, and hydrogen metabolisms.</title>
        <authorList>
            <person name="Justice N.B."/>
            <person name="Norman A."/>
            <person name="Brown C.T."/>
            <person name="Singh A."/>
            <person name="Thomas B.C."/>
            <person name="Banfield J.F."/>
        </authorList>
    </citation>
    <scope>NUCLEOTIDE SEQUENCE [LARGE SCALE GENOMIC DNA]</scope>
    <source>
        <strain evidence="3">AMDSBA4</strain>
    </source>
</reference>
<evidence type="ECO:0000313" key="3">
    <source>
        <dbReference type="EMBL" id="PSR34660.1"/>
    </source>
</evidence>
<proteinExistence type="inferred from homology"/>
<dbReference type="GO" id="GO:0030973">
    <property type="term" value="F:molybdate ion binding"/>
    <property type="evidence" value="ECO:0007669"/>
    <property type="project" value="TreeGrafter"/>
</dbReference>
<evidence type="ECO:0000313" key="4">
    <source>
        <dbReference type="Proteomes" id="UP000242972"/>
    </source>
</evidence>
<dbReference type="GO" id="GO:0015689">
    <property type="term" value="P:molybdate ion transport"/>
    <property type="evidence" value="ECO:0007669"/>
    <property type="project" value="TreeGrafter"/>
</dbReference>
<sequence length="323" mass="34209">MNFGRLAALAVTGTLVVSLAGCGGSGAQQVSGTKTGTANVVYAGSLEFVNNEQVGPAFEKATHFRYQGQGGGSFGMAQEIKSKTLAPNVFESIGYAPIQVIEPRDTKWAIAFAASPLVVAYSPTSHYAPELNAIRDKRLPLRDLFTLMATPGFHLGRTNPNTDPQGQAFYMMVELAVKHYNLPAGTVDQILGTLNNAKEVYSEEGILTLLQSGGLDASSAFLSEALERHLDYIALPSWMNFASPAEASVYRSASLTLSDGKTISGKPLTVDITTVGTPEQASVGFIKFLLGAQGSTIMRNAGYQVFSPEVFGSMADVPSALKP</sequence>
<protein>
    <submittedName>
        <fullName evidence="3">Metal-binding protein</fullName>
    </submittedName>
</protein>
<name>A0A2T2XJK3_9FIRM</name>
<dbReference type="Gene3D" id="3.40.190.10">
    <property type="entry name" value="Periplasmic binding protein-like II"/>
    <property type="match status" value="2"/>
</dbReference>
<dbReference type="AlphaFoldDB" id="A0A2T2XJK3"/>
<comment type="similarity">
    <text evidence="1">Belongs to the bacterial solute-binding protein 1 family. WtpA subfamily.</text>
</comment>
<evidence type="ECO:0000256" key="1">
    <source>
        <dbReference type="ARBA" id="ARBA00009438"/>
    </source>
</evidence>
<evidence type="ECO:0000256" key="2">
    <source>
        <dbReference type="SAM" id="SignalP"/>
    </source>
</evidence>
<accession>A0A2T2XJK3</accession>
<dbReference type="PANTHER" id="PTHR30632:SF16">
    <property type="entry name" value="MOLYBDATE_TUNGSTATE-BINDING PROTEIN WTPA"/>
    <property type="match status" value="1"/>
</dbReference>
<organism evidence="3 4">
    <name type="scientific">Sulfobacillus benefaciens</name>
    <dbReference type="NCBI Taxonomy" id="453960"/>
    <lineage>
        <taxon>Bacteria</taxon>
        <taxon>Bacillati</taxon>
        <taxon>Bacillota</taxon>
        <taxon>Clostridia</taxon>
        <taxon>Eubacteriales</taxon>
        <taxon>Clostridiales Family XVII. Incertae Sedis</taxon>
        <taxon>Sulfobacillus</taxon>
    </lineage>
</organism>
<dbReference type="PROSITE" id="PS51257">
    <property type="entry name" value="PROKAR_LIPOPROTEIN"/>
    <property type="match status" value="1"/>
</dbReference>
<dbReference type="Pfam" id="PF13531">
    <property type="entry name" value="SBP_bac_11"/>
    <property type="match status" value="1"/>
</dbReference>
<feature type="signal peptide" evidence="2">
    <location>
        <begin position="1"/>
        <end position="20"/>
    </location>
</feature>
<dbReference type="SUPFAM" id="SSF53850">
    <property type="entry name" value="Periplasmic binding protein-like II"/>
    <property type="match status" value="1"/>
</dbReference>
<dbReference type="EMBL" id="PXYW01000007">
    <property type="protein sequence ID" value="PSR34660.1"/>
    <property type="molecule type" value="Genomic_DNA"/>
</dbReference>
<dbReference type="CDD" id="cd13540">
    <property type="entry name" value="PBP2_ModA_WtpA"/>
    <property type="match status" value="1"/>
</dbReference>
<gene>
    <name evidence="3" type="ORF">C7B46_04280</name>
</gene>
<dbReference type="PANTHER" id="PTHR30632">
    <property type="entry name" value="MOLYBDATE-BINDING PERIPLASMIC PROTEIN"/>
    <property type="match status" value="1"/>
</dbReference>
<dbReference type="Proteomes" id="UP000242972">
    <property type="component" value="Unassembled WGS sequence"/>
</dbReference>
<dbReference type="InterPro" id="IPR050682">
    <property type="entry name" value="ModA/WtpA"/>
</dbReference>
<comment type="caution">
    <text evidence="3">The sequence shown here is derived from an EMBL/GenBank/DDBJ whole genome shotgun (WGS) entry which is preliminary data.</text>
</comment>
<feature type="chain" id="PRO_5039561880" evidence="2">
    <location>
        <begin position="21"/>
        <end position="323"/>
    </location>
</feature>
<keyword evidence="2" id="KW-0732">Signal</keyword>